<dbReference type="PROSITE" id="PS50005">
    <property type="entry name" value="TPR"/>
    <property type="match status" value="2"/>
</dbReference>
<dbReference type="AlphaFoldDB" id="A0A159Z6H1"/>
<dbReference type="KEGG" id="daa:AKL17_2864"/>
<evidence type="ECO:0000256" key="2">
    <source>
        <dbReference type="SAM" id="SignalP"/>
    </source>
</evidence>
<evidence type="ECO:0000313" key="4">
    <source>
        <dbReference type="Proteomes" id="UP000076128"/>
    </source>
</evidence>
<evidence type="ECO:0000313" key="3">
    <source>
        <dbReference type="EMBL" id="AMY70100.1"/>
    </source>
</evidence>
<dbReference type="STRING" id="1335048.AKL17_2864"/>
<feature type="chain" id="PRO_5007812056" evidence="2">
    <location>
        <begin position="25"/>
        <end position="185"/>
    </location>
</feature>
<gene>
    <name evidence="3" type="ORF">AKL17_2864</name>
</gene>
<dbReference type="Gene3D" id="1.25.40.10">
    <property type="entry name" value="Tetratricopeptide repeat domain"/>
    <property type="match status" value="1"/>
</dbReference>
<dbReference type="SMART" id="SM00028">
    <property type="entry name" value="TPR"/>
    <property type="match status" value="3"/>
</dbReference>
<dbReference type="Proteomes" id="UP000076128">
    <property type="component" value="Chromosome"/>
</dbReference>
<name>A0A159Z6H1_9RHOB</name>
<dbReference type="PATRIC" id="fig|1335048.3.peg.2978"/>
<feature type="repeat" description="TPR" evidence="1">
    <location>
        <begin position="133"/>
        <end position="166"/>
    </location>
</feature>
<dbReference type="Pfam" id="PF13432">
    <property type="entry name" value="TPR_16"/>
    <property type="match status" value="1"/>
</dbReference>
<feature type="signal peptide" evidence="2">
    <location>
        <begin position="1"/>
        <end position="24"/>
    </location>
</feature>
<dbReference type="SUPFAM" id="SSF48452">
    <property type="entry name" value="TPR-like"/>
    <property type="match status" value="1"/>
</dbReference>
<proteinExistence type="predicted"/>
<keyword evidence="1" id="KW-0802">TPR repeat</keyword>
<evidence type="ECO:0000256" key="1">
    <source>
        <dbReference type="PROSITE-ProRule" id="PRU00339"/>
    </source>
</evidence>
<organism evidence="3 4">
    <name type="scientific">Frigidibacter mobilis</name>
    <dbReference type="NCBI Taxonomy" id="1335048"/>
    <lineage>
        <taxon>Bacteria</taxon>
        <taxon>Pseudomonadati</taxon>
        <taxon>Pseudomonadota</taxon>
        <taxon>Alphaproteobacteria</taxon>
        <taxon>Rhodobacterales</taxon>
        <taxon>Paracoccaceae</taxon>
        <taxon>Frigidibacter</taxon>
    </lineage>
</organism>
<keyword evidence="2" id="KW-0732">Signal</keyword>
<dbReference type="InterPro" id="IPR019734">
    <property type="entry name" value="TPR_rpt"/>
</dbReference>
<dbReference type="RefSeq" id="WP_166507129.1">
    <property type="nucleotide sequence ID" value="NZ_CP012661.1"/>
</dbReference>
<feature type="repeat" description="TPR" evidence="1">
    <location>
        <begin position="99"/>
        <end position="132"/>
    </location>
</feature>
<keyword evidence="4" id="KW-1185">Reference proteome</keyword>
<dbReference type="EMBL" id="CP012661">
    <property type="protein sequence ID" value="AMY70100.1"/>
    <property type="molecule type" value="Genomic_DNA"/>
</dbReference>
<protein>
    <submittedName>
        <fullName evidence="3">Uncharacterized protein</fullName>
    </submittedName>
</protein>
<reference evidence="3 4" key="1">
    <citation type="submission" date="2015-09" db="EMBL/GenBank/DDBJ databases">
        <title>Complete genome sequence of Defluviimonas alba cai42t isolated from an oilfield in Xinjiang.</title>
        <authorList>
            <person name="Geng S."/>
            <person name="Pan X."/>
            <person name="Wu X."/>
        </authorList>
    </citation>
    <scope>NUCLEOTIDE SEQUENCE [LARGE SCALE GENOMIC DNA]</scope>
    <source>
        <strain evidence="4">cai42</strain>
    </source>
</reference>
<accession>A0A159Z6H1</accession>
<sequence>MKVLHKYAVTAGLALLLAASQAAAQPTDQRVQDLLRELADPATEDWQRVESDLAREWSKSGSASMDLLLQRGQDALEAGDPLAALEHLTALTDHAPDFAEGWNLRATAFFVAGQFGPALDDIRQTLVLNPHHYGALAGLGMILEQLEREEDAAAAYRAALAINPHQPDLNEALTRLDQATGGTEL</sequence>
<dbReference type="InterPro" id="IPR011990">
    <property type="entry name" value="TPR-like_helical_dom_sf"/>
</dbReference>